<organism evidence="1 2">
    <name type="scientific">Vigna unguiculata</name>
    <name type="common">Cowpea</name>
    <dbReference type="NCBI Taxonomy" id="3917"/>
    <lineage>
        <taxon>Eukaryota</taxon>
        <taxon>Viridiplantae</taxon>
        <taxon>Streptophyta</taxon>
        <taxon>Embryophyta</taxon>
        <taxon>Tracheophyta</taxon>
        <taxon>Spermatophyta</taxon>
        <taxon>Magnoliopsida</taxon>
        <taxon>eudicotyledons</taxon>
        <taxon>Gunneridae</taxon>
        <taxon>Pentapetalae</taxon>
        <taxon>rosids</taxon>
        <taxon>fabids</taxon>
        <taxon>Fabales</taxon>
        <taxon>Fabaceae</taxon>
        <taxon>Papilionoideae</taxon>
        <taxon>50 kb inversion clade</taxon>
        <taxon>NPAAA clade</taxon>
        <taxon>indigoferoid/millettioid clade</taxon>
        <taxon>Phaseoleae</taxon>
        <taxon>Vigna</taxon>
    </lineage>
</organism>
<reference evidence="1 2" key="1">
    <citation type="submission" date="2019-04" db="EMBL/GenBank/DDBJ databases">
        <title>An improved genome assembly and genetic linkage map for asparagus bean, Vigna unguiculata ssp. sesquipedialis.</title>
        <authorList>
            <person name="Xia Q."/>
            <person name="Zhang R."/>
            <person name="Dong Y."/>
        </authorList>
    </citation>
    <scope>NUCLEOTIDE SEQUENCE [LARGE SCALE GENOMIC DNA]</scope>
    <source>
        <tissue evidence="1">Leaf</tissue>
    </source>
</reference>
<dbReference type="Proteomes" id="UP000501690">
    <property type="component" value="Linkage Group LG8"/>
</dbReference>
<dbReference type="EMBL" id="CP039352">
    <property type="protein sequence ID" value="QCE03859.1"/>
    <property type="molecule type" value="Genomic_DNA"/>
</dbReference>
<keyword evidence="2" id="KW-1185">Reference proteome</keyword>
<dbReference type="AlphaFoldDB" id="A0A4D6MUR3"/>
<proteinExistence type="predicted"/>
<sequence length="114" mass="12675">MFFHAPSPFSSCVTARLRTTASSTIDAHNSSVSAPFQKMAATLSILLAYRRLTHQPPSHFAGAPRRIHLHLLQQQQRKPSSFARPLFRNCSASITVATMNQRKRSTVNESVPQS</sequence>
<evidence type="ECO:0000313" key="2">
    <source>
        <dbReference type="Proteomes" id="UP000501690"/>
    </source>
</evidence>
<gene>
    <name evidence="1" type="ORF">DEO72_LG8g1888</name>
</gene>
<accession>A0A4D6MUR3</accession>
<protein>
    <submittedName>
        <fullName evidence="1">Uncharacterized protein</fullName>
    </submittedName>
</protein>
<name>A0A4D6MUR3_VIGUN</name>
<evidence type="ECO:0000313" key="1">
    <source>
        <dbReference type="EMBL" id="QCE03859.1"/>
    </source>
</evidence>